<dbReference type="RefSeq" id="WP_111648172.1">
    <property type="nucleotide sequence ID" value="NZ_JACHWI010000009.1"/>
</dbReference>
<feature type="compositionally biased region" description="Gly residues" evidence="1">
    <location>
        <begin position="153"/>
        <end position="163"/>
    </location>
</feature>
<gene>
    <name evidence="3" type="ORF">B0I29_103131</name>
</gene>
<feature type="region of interest" description="Disordered" evidence="1">
    <location>
        <begin position="141"/>
        <end position="259"/>
    </location>
</feature>
<reference evidence="3 4" key="1">
    <citation type="submission" date="2018-06" db="EMBL/GenBank/DDBJ databases">
        <title>Genomic Encyclopedia of Type Strains, Phase III (KMG-III): the genomes of soil and plant-associated and newly described type strains.</title>
        <authorList>
            <person name="Whitman W."/>
        </authorList>
    </citation>
    <scope>NUCLEOTIDE SEQUENCE [LARGE SCALE GENOMIC DNA]</scope>
    <source>
        <strain evidence="3 4">CGMCC 4.7090</strain>
    </source>
</reference>
<proteinExistence type="predicted"/>
<evidence type="ECO:0000313" key="4">
    <source>
        <dbReference type="Proteomes" id="UP000249341"/>
    </source>
</evidence>
<protein>
    <submittedName>
        <fullName evidence="3">Uncharacterized protein</fullName>
    </submittedName>
</protein>
<evidence type="ECO:0000313" key="3">
    <source>
        <dbReference type="EMBL" id="RAK40105.1"/>
    </source>
</evidence>
<dbReference type="Proteomes" id="UP000249341">
    <property type="component" value="Unassembled WGS sequence"/>
</dbReference>
<feature type="signal peptide" evidence="2">
    <location>
        <begin position="1"/>
        <end position="21"/>
    </location>
</feature>
<name>A0A327ZFM5_9ACTN</name>
<evidence type="ECO:0000256" key="2">
    <source>
        <dbReference type="SAM" id="SignalP"/>
    </source>
</evidence>
<sequence length="259" mass="25308">MQKTRRFGAMIALATAAAGMAAVSAAAPAAAIGRGPAPVSNWLQAVPANTTSWVTINWRTDRPICDAQIRVRGEAIKVDYLGARRFTTFSRGDSLRPGRTDFTKVRVTPIARRNSVTKLWATISYDECGWKARTQTRTTVLSLPVVARNTSPGGNGGPGGPGHGHSDGPGQNGPGAPGQGGPGSGHGGGQGAPGGSQGGQSGSGGSQGGSGGNQGGQGNNQGGQGGNQGGSGGNQGGNGGSQGGNGGGHSGHGNSGGGH</sequence>
<dbReference type="AlphaFoldDB" id="A0A327ZFM5"/>
<organism evidence="3 4">
    <name type="scientific">Actinoplanes lutulentus</name>
    <dbReference type="NCBI Taxonomy" id="1287878"/>
    <lineage>
        <taxon>Bacteria</taxon>
        <taxon>Bacillati</taxon>
        <taxon>Actinomycetota</taxon>
        <taxon>Actinomycetes</taxon>
        <taxon>Micromonosporales</taxon>
        <taxon>Micromonosporaceae</taxon>
        <taxon>Actinoplanes</taxon>
    </lineage>
</organism>
<feature type="compositionally biased region" description="Gly residues" evidence="1">
    <location>
        <begin position="170"/>
        <end position="259"/>
    </location>
</feature>
<evidence type="ECO:0000256" key="1">
    <source>
        <dbReference type="SAM" id="MobiDB-lite"/>
    </source>
</evidence>
<keyword evidence="4" id="KW-1185">Reference proteome</keyword>
<feature type="chain" id="PRO_5038513678" evidence="2">
    <location>
        <begin position="22"/>
        <end position="259"/>
    </location>
</feature>
<comment type="caution">
    <text evidence="3">The sequence shown here is derived from an EMBL/GenBank/DDBJ whole genome shotgun (WGS) entry which is preliminary data.</text>
</comment>
<accession>A0A327ZFM5</accession>
<keyword evidence="2" id="KW-0732">Signal</keyword>
<dbReference type="EMBL" id="QLMJ01000003">
    <property type="protein sequence ID" value="RAK40105.1"/>
    <property type="molecule type" value="Genomic_DNA"/>
</dbReference>
<dbReference type="OrthoDB" id="5182323at2"/>